<evidence type="ECO:0008006" key="4">
    <source>
        <dbReference type="Google" id="ProtNLM"/>
    </source>
</evidence>
<feature type="transmembrane region" description="Helical" evidence="1">
    <location>
        <begin position="220"/>
        <end position="241"/>
    </location>
</feature>
<keyword evidence="1" id="KW-1133">Transmembrane helix</keyword>
<keyword evidence="1" id="KW-0472">Membrane</keyword>
<feature type="transmembrane region" description="Helical" evidence="1">
    <location>
        <begin position="117"/>
        <end position="136"/>
    </location>
</feature>
<organism evidence="2 3">
    <name type="scientific">Thalassotalea fonticola</name>
    <dbReference type="NCBI Taxonomy" id="3065649"/>
    <lineage>
        <taxon>Bacteria</taxon>
        <taxon>Pseudomonadati</taxon>
        <taxon>Pseudomonadota</taxon>
        <taxon>Gammaproteobacteria</taxon>
        <taxon>Alteromonadales</taxon>
        <taxon>Colwelliaceae</taxon>
        <taxon>Thalassotalea</taxon>
    </lineage>
</organism>
<feature type="transmembrane region" description="Helical" evidence="1">
    <location>
        <begin position="90"/>
        <end position="111"/>
    </location>
</feature>
<feature type="transmembrane region" description="Helical" evidence="1">
    <location>
        <begin position="278"/>
        <end position="298"/>
    </location>
</feature>
<evidence type="ECO:0000256" key="1">
    <source>
        <dbReference type="SAM" id="Phobius"/>
    </source>
</evidence>
<dbReference type="Proteomes" id="UP001301442">
    <property type="component" value="Chromosome"/>
</dbReference>
<gene>
    <name evidence="2" type="ORF">RI844_11285</name>
</gene>
<keyword evidence="3" id="KW-1185">Reference proteome</keyword>
<accession>A0ABZ0GJB8</accession>
<feature type="transmembrane region" description="Helical" evidence="1">
    <location>
        <begin position="247"/>
        <end position="266"/>
    </location>
</feature>
<feature type="transmembrane region" description="Helical" evidence="1">
    <location>
        <begin position="177"/>
        <end position="199"/>
    </location>
</feature>
<keyword evidence="1" id="KW-0812">Transmembrane</keyword>
<dbReference type="EMBL" id="CP136600">
    <property type="protein sequence ID" value="WOH35964.1"/>
    <property type="molecule type" value="Genomic_DNA"/>
</dbReference>
<dbReference type="RefSeq" id="WP_348394779.1">
    <property type="nucleotide sequence ID" value="NZ_CP136600.1"/>
</dbReference>
<proteinExistence type="predicted"/>
<reference evidence="2 3" key="1">
    <citation type="submission" date="2023-09" db="EMBL/GenBank/DDBJ databases">
        <authorList>
            <person name="Qi X."/>
        </authorList>
    </citation>
    <scope>NUCLEOTIDE SEQUENCE [LARGE SCALE GENOMIC DNA]</scope>
    <source>
        <strain evidence="2 3">S1-1</strain>
    </source>
</reference>
<feature type="transmembrane region" description="Helical" evidence="1">
    <location>
        <begin position="39"/>
        <end position="59"/>
    </location>
</feature>
<protein>
    <recommendedName>
        <fullName evidence="4">Prenyltransferase</fullName>
    </recommendedName>
</protein>
<evidence type="ECO:0000313" key="3">
    <source>
        <dbReference type="Proteomes" id="UP001301442"/>
    </source>
</evidence>
<evidence type="ECO:0000313" key="2">
    <source>
        <dbReference type="EMBL" id="WOH35964.1"/>
    </source>
</evidence>
<name>A0ABZ0GJB8_9GAMM</name>
<feature type="transmembrane region" description="Helical" evidence="1">
    <location>
        <begin position="148"/>
        <end position="171"/>
    </location>
</feature>
<sequence>MPVAINLFLSAIRPITFFLPCAAIILGAGLSAYSGVVDGPLFVSLLTLALLAQITINLGDDYQRAFITSAAVLNQQSQSSQKQMHVRYQMLRLILGCFILFSIGIIILCKMSTDGSFIAYGLAGLCAMILLMILRIKTRQASVSKPISIAAIMANILLLGFLPTLVSYYLHTSKFNYSVVGLAFCAGLLVLSVLFTGNLKQQITKDAGINSENLTPAFRLLLNVLLVLIAVVFSFTLAIIYFAELPLFSGLFIFTLPSFVGSIMTVKHLPEEDVTQTQISKLIFTCFAFWILFVIGLML</sequence>
<feature type="transmembrane region" description="Helical" evidence="1">
    <location>
        <begin position="12"/>
        <end position="33"/>
    </location>
</feature>